<evidence type="ECO:0000313" key="5">
    <source>
        <dbReference type="EMBL" id="RFU34707.1"/>
    </source>
</evidence>
<dbReference type="PROSITE" id="PS00108">
    <property type="entry name" value="PROTEIN_KINASE_ST"/>
    <property type="match status" value="1"/>
</dbReference>
<sequence length="766" mass="85693">MSEADCQRELVAMMEFRKLKYREAAVFVDFFGWFRNDDAMFLAMEYMVLGDLEQNLLEIEDSPEHLGAALSEEETQEITRQILEGLKIMHAEGFAHRDLKPQNVFVVQKQPQWWVKLGDFGLSKQRTDQTAFRTQAGTQQYMAPELYYYVQDLDVTTSEYTSAIDLWALGCIIYRIIVGAVPFPNLLSLRNFCRDSKKVPLNIPSSMEEAGNFIMKLLQPNPECRPLAKTQPIISMQAAQRLDRMSLSTSQGNYNTSSHKGLQSQYTMTTTTPLLKQPNQGLALEPSQLLSREPVGQPAKPTSDSNDFETKQSPLGISIDPRDLSQAPPSPLRSSLERRRSFPGVSSIESRRSFPRLPDLKPSQDDITIEPREAQADEARRFKAQGNEAMVDQNYTKALDLYTQALKISPKSEIYHCLSLCAGAHNSMGNYAAACHDAEAAIAAEPKYAMAWNRLGHAKLLMGSLADVQTSIDAYTKAIEYGGQEGSENSWRGLENARKKLKELRDVAAKLTYDQIPERATISTSPLPEDSSLGRSKDSETPPVLQSYDTPENTPVPVSQPNLKKPSFFSRIFKRDDPDSVLLRSTLKTPRSQQETQIPRKQYTIKVKTLAGNIVGLDVVGTCTIGEVKIFLCATESVPAHTQLVLAHTQPAPAHIQLVFLGKLLEDYHTLGYYNIGPNKTLQEVMQIFAKTLAGKIATIYTTPQGIVLDIKRQIDEKEGISPDQQSLIFRGKQLEDYNTMIDHNINANDTVHMVLRLKGGPPAMI</sequence>
<dbReference type="Pfam" id="PF00240">
    <property type="entry name" value="ubiquitin"/>
    <property type="match status" value="2"/>
</dbReference>
<feature type="domain" description="Protein kinase" evidence="3">
    <location>
        <begin position="1"/>
        <end position="242"/>
    </location>
</feature>
<accession>A0A3E2HMU0</accession>
<feature type="region of interest" description="Disordered" evidence="2">
    <location>
        <begin position="293"/>
        <end position="370"/>
    </location>
</feature>
<dbReference type="SMART" id="SM00028">
    <property type="entry name" value="TPR"/>
    <property type="match status" value="3"/>
</dbReference>
<reference evidence="5 6" key="1">
    <citation type="submission" date="2018-05" db="EMBL/GenBank/DDBJ databases">
        <title>Draft genome sequence of Scytalidium lignicola DSM 105466, a ubiquitous saprotrophic fungus.</title>
        <authorList>
            <person name="Buettner E."/>
            <person name="Gebauer A.M."/>
            <person name="Hofrichter M."/>
            <person name="Liers C."/>
            <person name="Kellner H."/>
        </authorList>
    </citation>
    <scope>NUCLEOTIDE SEQUENCE [LARGE SCALE GENOMIC DNA]</scope>
    <source>
        <strain evidence="5 6">DSM 105466</strain>
    </source>
</reference>
<dbReference type="SUPFAM" id="SSF48452">
    <property type="entry name" value="TPR-like"/>
    <property type="match status" value="1"/>
</dbReference>
<evidence type="ECO:0000313" key="6">
    <source>
        <dbReference type="Proteomes" id="UP000258309"/>
    </source>
</evidence>
<keyword evidence="6" id="KW-1185">Reference proteome</keyword>
<evidence type="ECO:0000259" key="4">
    <source>
        <dbReference type="PROSITE" id="PS50053"/>
    </source>
</evidence>
<dbReference type="SUPFAM" id="SSF56112">
    <property type="entry name" value="Protein kinase-like (PK-like)"/>
    <property type="match status" value="1"/>
</dbReference>
<organism evidence="5 6">
    <name type="scientific">Scytalidium lignicola</name>
    <name type="common">Hyphomycete</name>
    <dbReference type="NCBI Taxonomy" id="5539"/>
    <lineage>
        <taxon>Eukaryota</taxon>
        <taxon>Fungi</taxon>
        <taxon>Dikarya</taxon>
        <taxon>Ascomycota</taxon>
        <taxon>Pezizomycotina</taxon>
        <taxon>Leotiomycetes</taxon>
        <taxon>Leotiomycetes incertae sedis</taxon>
        <taxon>Scytalidium</taxon>
    </lineage>
</organism>
<comment type="caution">
    <text evidence="5">The sequence shown here is derived from an EMBL/GenBank/DDBJ whole genome shotgun (WGS) entry which is preliminary data.</text>
</comment>
<feature type="compositionally biased region" description="Basic and acidic residues" evidence="2">
    <location>
        <begin position="358"/>
        <end position="370"/>
    </location>
</feature>
<dbReference type="EMBL" id="NCSJ02000017">
    <property type="protein sequence ID" value="RFU34707.1"/>
    <property type="molecule type" value="Genomic_DNA"/>
</dbReference>
<dbReference type="Proteomes" id="UP000258309">
    <property type="component" value="Unassembled WGS sequence"/>
</dbReference>
<dbReference type="AlphaFoldDB" id="A0A3E2HMU0"/>
<feature type="compositionally biased region" description="Polar residues" evidence="2">
    <location>
        <begin position="300"/>
        <end position="315"/>
    </location>
</feature>
<dbReference type="PANTHER" id="PTHR44167:SF24">
    <property type="entry name" value="SERINE_THREONINE-PROTEIN KINASE CHK2"/>
    <property type="match status" value="1"/>
</dbReference>
<feature type="region of interest" description="Disordered" evidence="2">
    <location>
        <begin position="519"/>
        <end position="561"/>
    </location>
</feature>
<dbReference type="Gene3D" id="3.10.20.90">
    <property type="entry name" value="Phosphatidylinositol 3-kinase Catalytic Subunit, Chain A, domain 1"/>
    <property type="match status" value="2"/>
</dbReference>
<evidence type="ECO:0000256" key="1">
    <source>
        <dbReference type="PROSITE-ProRule" id="PRU00339"/>
    </source>
</evidence>
<evidence type="ECO:0000259" key="3">
    <source>
        <dbReference type="PROSITE" id="PS50011"/>
    </source>
</evidence>
<dbReference type="PROSITE" id="PS50053">
    <property type="entry name" value="UBIQUITIN_2"/>
    <property type="match status" value="2"/>
</dbReference>
<feature type="non-terminal residue" evidence="5">
    <location>
        <position position="766"/>
    </location>
</feature>
<feature type="domain" description="Ubiquitin-like" evidence="4">
    <location>
        <begin position="603"/>
        <end position="687"/>
    </location>
</feature>
<dbReference type="Pfam" id="PF00069">
    <property type="entry name" value="Pkinase"/>
    <property type="match status" value="1"/>
</dbReference>
<dbReference type="InterPro" id="IPR029071">
    <property type="entry name" value="Ubiquitin-like_domsf"/>
</dbReference>
<dbReference type="GO" id="GO:0005634">
    <property type="term" value="C:nucleus"/>
    <property type="evidence" value="ECO:0007669"/>
    <property type="project" value="TreeGrafter"/>
</dbReference>
<dbReference type="SUPFAM" id="SSF54236">
    <property type="entry name" value="Ubiquitin-like"/>
    <property type="match status" value="2"/>
</dbReference>
<feature type="repeat" description="TPR" evidence="1">
    <location>
        <begin position="379"/>
        <end position="412"/>
    </location>
</feature>
<evidence type="ECO:0008006" key="7">
    <source>
        <dbReference type="Google" id="ProtNLM"/>
    </source>
</evidence>
<dbReference type="GO" id="GO:0004674">
    <property type="term" value="F:protein serine/threonine kinase activity"/>
    <property type="evidence" value="ECO:0007669"/>
    <property type="project" value="TreeGrafter"/>
</dbReference>
<dbReference type="InterPro" id="IPR011009">
    <property type="entry name" value="Kinase-like_dom_sf"/>
</dbReference>
<keyword evidence="1" id="KW-0802">TPR repeat</keyword>
<dbReference type="SMART" id="SM00220">
    <property type="entry name" value="S_TKc"/>
    <property type="match status" value="1"/>
</dbReference>
<dbReference type="InterPro" id="IPR000719">
    <property type="entry name" value="Prot_kinase_dom"/>
</dbReference>
<dbReference type="CDD" id="cd17039">
    <property type="entry name" value="Ubl_ubiquitin_like"/>
    <property type="match status" value="1"/>
</dbReference>
<dbReference type="SMART" id="SM00213">
    <property type="entry name" value="UBQ"/>
    <property type="match status" value="2"/>
</dbReference>
<dbReference type="Gene3D" id="1.10.510.10">
    <property type="entry name" value="Transferase(Phosphotransferase) domain 1"/>
    <property type="match status" value="1"/>
</dbReference>
<feature type="non-terminal residue" evidence="5">
    <location>
        <position position="1"/>
    </location>
</feature>
<feature type="compositionally biased region" description="Polar residues" evidence="2">
    <location>
        <begin position="547"/>
        <end position="561"/>
    </location>
</feature>
<dbReference type="PROSITE" id="PS50005">
    <property type="entry name" value="TPR"/>
    <property type="match status" value="1"/>
</dbReference>
<gene>
    <name evidence="5" type="ORF">B7463_g1636</name>
</gene>
<dbReference type="OrthoDB" id="10252171at2759"/>
<dbReference type="STRING" id="5539.A0A3E2HMU0"/>
<evidence type="ECO:0000256" key="2">
    <source>
        <dbReference type="SAM" id="MobiDB-lite"/>
    </source>
</evidence>
<dbReference type="InterPro" id="IPR000626">
    <property type="entry name" value="Ubiquitin-like_dom"/>
</dbReference>
<dbReference type="InterPro" id="IPR011990">
    <property type="entry name" value="TPR-like_helical_dom_sf"/>
</dbReference>
<dbReference type="InterPro" id="IPR019956">
    <property type="entry name" value="Ubiquitin_dom"/>
</dbReference>
<dbReference type="PROSITE" id="PS50011">
    <property type="entry name" value="PROTEIN_KINASE_DOM"/>
    <property type="match status" value="1"/>
</dbReference>
<dbReference type="GO" id="GO:0005524">
    <property type="term" value="F:ATP binding"/>
    <property type="evidence" value="ECO:0007669"/>
    <property type="project" value="InterPro"/>
</dbReference>
<dbReference type="PRINTS" id="PR00348">
    <property type="entry name" value="UBIQUITIN"/>
</dbReference>
<proteinExistence type="predicted"/>
<dbReference type="GO" id="GO:0044773">
    <property type="term" value="P:mitotic DNA damage checkpoint signaling"/>
    <property type="evidence" value="ECO:0007669"/>
    <property type="project" value="TreeGrafter"/>
</dbReference>
<protein>
    <recommendedName>
        <fullName evidence="7">Protein kinase domain-containing protein</fullName>
    </recommendedName>
</protein>
<dbReference type="PANTHER" id="PTHR44167">
    <property type="entry name" value="OVARIAN-SPECIFIC SERINE/THREONINE-PROTEIN KINASE LOK-RELATED"/>
    <property type="match status" value="1"/>
</dbReference>
<dbReference type="InterPro" id="IPR019734">
    <property type="entry name" value="TPR_rpt"/>
</dbReference>
<dbReference type="Gene3D" id="1.25.40.10">
    <property type="entry name" value="Tetratricopeptide repeat domain"/>
    <property type="match status" value="1"/>
</dbReference>
<feature type="domain" description="Ubiquitin-like" evidence="4">
    <location>
        <begin position="686"/>
        <end position="761"/>
    </location>
</feature>
<dbReference type="InterPro" id="IPR008271">
    <property type="entry name" value="Ser/Thr_kinase_AS"/>
</dbReference>
<name>A0A3E2HMU0_SCYLI</name>